<keyword evidence="2" id="KW-1185">Reference proteome</keyword>
<dbReference type="WBParaSite" id="TTAC_0001126101-mRNA-1">
    <property type="protein sequence ID" value="TTAC_0001126101-mRNA-1"/>
    <property type="gene ID" value="TTAC_0001126101"/>
</dbReference>
<evidence type="ECO:0000313" key="2">
    <source>
        <dbReference type="Proteomes" id="UP000274429"/>
    </source>
</evidence>
<reference evidence="1 2" key="2">
    <citation type="submission" date="2018-11" db="EMBL/GenBank/DDBJ databases">
        <authorList>
            <consortium name="Pathogen Informatics"/>
        </authorList>
    </citation>
    <scope>NUCLEOTIDE SEQUENCE [LARGE SCALE GENOMIC DNA]</scope>
</reference>
<sequence length="93" mass="10519">MRSILSGLNQDDSSAARRDGMTFSASNFSNQFFTNLLREDQPPRLSNDEVIRVCVIIVTATYCMKTLEELEKRLKAEVSGRRCVCACVVKRID</sequence>
<gene>
    <name evidence="1" type="ORF">TTAC_LOCUS11244</name>
</gene>
<proteinExistence type="predicted"/>
<reference evidence="3" key="1">
    <citation type="submission" date="2017-02" db="UniProtKB">
        <authorList>
            <consortium name="WormBaseParasite"/>
        </authorList>
    </citation>
    <scope>IDENTIFICATION</scope>
</reference>
<evidence type="ECO:0000313" key="3">
    <source>
        <dbReference type="WBParaSite" id="TTAC_0001126101-mRNA-1"/>
    </source>
</evidence>
<dbReference type="EMBL" id="UYWX01023363">
    <property type="protein sequence ID" value="VDM36224.1"/>
    <property type="molecule type" value="Genomic_DNA"/>
</dbReference>
<protein>
    <submittedName>
        <fullName evidence="1 3">Uncharacterized protein</fullName>
    </submittedName>
</protein>
<accession>A0A0R3XCI4</accession>
<evidence type="ECO:0000313" key="1">
    <source>
        <dbReference type="EMBL" id="VDM36224.1"/>
    </source>
</evidence>
<dbReference type="STRING" id="6205.A0A0R3XCI4"/>
<dbReference type="AlphaFoldDB" id="A0A0R3XCI4"/>
<name>A0A0R3XCI4_HYDTA</name>
<organism evidence="3">
    <name type="scientific">Hydatigena taeniaeformis</name>
    <name type="common">Feline tapeworm</name>
    <name type="synonym">Taenia taeniaeformis</name>
    <dbReference type="NCBI Taxonomy" id="6205"/>
    <lineage>
        <taxon>Eukaryota</taxon>
        <taxon>Metazoa</taxon>
        <taxon>Spiralia</taxon>
        <taxon>Lophotrochozoa</taxon>
        <taxon>Platyhelminthes</taxon>
        <taxon>Cestoda</taxon>
        <taxon>Eucestoda</taxon>
        <taxon>Cyclophyllidea</taxon>
        <taxon>Taeniidae</taxon>
        <taxon>Hydatigera</taxon>
    </lineage>
</organism>
<dbReference type="Proteomes" id="UP000274429">
    <property type="component" value="Unassembled WGS sequence"/>
</dbReference>